<dbReference type="AlphaFoldDB" id="A0A413SEC7"/>
<dbReference type="Pfam" id="PF07883">
    <property type="entry name" value="Cupin_2"/>
    <property type="match status" value="1"/>
</dbReference>
<reference evidence="3 4" key="1">
    <citation type="submission" date="2018-08" db="EMBL/GenBank/DDBJ databases">
        <title>A genome reference for cultivated species of the human gut microbiota.</title>
        <authorList>
            <person name="Zou Y."/>
            <person name="Xue W."/>
            <person name="Luo G."/>
        </authorList>
    </citation>
    <scope>NUCLEOTIDE SEQUENCE [LARGE SCALE GENOMIC DNA]</scope>
    <source>
        <strain evidence="3 4">AM43-11</strain>
    </source>
</reference>
<organism evidence="3 4">
    <name type="scientific">Roseburia intestinalis</name>
    <dbReference type="NCBI Taxonomy" id="166486"/>
    <lineage>
        <taxon>Bacteria</taxon>
        <taxon>Bacillati</taxon>
        <taxon>Bacillota</taxon>
        <taxon>Clostridia</taxon>
        <taxon>Lachnospirales</taxon>
        <taxon>Lachnospiraceae</taxon>
        <taxon>Roseburia</taxon>
    </lineage>
</organism>
<protein>
    <submittedName>
        <fullName evidence="3">Cupin domain-containing protein</fullName>
    </submittedName>
</protein>
<dbReference type="EMBL" id="WGGT01000010">
    <property type="protein sequence ID" value="MVQ45952.1"/>
    <property type="molecule type" value="Genomic_DNA"/>
</dbReference>
<dbReference type="PANTHER" id="PTHR37694">
    <property type="entry name" value="SLR8022 PROTEIN"/>
    <property type="match status" value="1"/>
</dbReference>
<dbReference type="InterPro" id="IPR011051">
    <property type="entry name" value="RmlC_Cupin_sf"/>
</dbReference>
<dbReference type="CDD" id="cd02230">
    <property type="entry name" value="cupin_HP0902-like"/>
    <property type="match status" value="1"/>
</dbReference>
<evidence type="ECO:0000313" key="4">
    <source>
        <dbReference type="Proteomes" id="UP000284465"/>
    </source>
</evidence>
<name>A0A413SEC7_9FIRM</name>
<dbReference type="RefSeq" id="WP_118592057.1">
    <property type="nucleotide sequence ID" value="NZ_CP097279.1"/>
</dbReference>
<evidence type="ECO:0000313" key="5">
    <source>
        <dbReference type="Proteomes" id="UP000479531"/>
    </source>
</evidence>
<dbReference type="Proteomes" id="UP000479531">
    <property type="component" value="Unassembled WGS sequence"/>
</dbReference>
<evidence type="ECO:0000313" key="3">
    <source>
        <dbReference type="EMBL" id="RHA65611.1"/>
    </source>
</evidence>
<dbReference type="SUPFAM" id="SSF51182">
    <property type="entry name" value="RmlC-like cupins"/>
    <property type="match status" value="1"/>
</dbReference>
<dbReference type="Gene3D" id="2.60.120.10">
    <property type="entry name" value="Jelly Rolls"/>
    <property type="match status" value="1"/>
</dbReference>
<dbReference type="PANTHER" id="PTHR37694:SF1">
    <property type="entry name" value="SLR8022 PROTEIN"/>
    <property type="match status" value="1"/>
</dbReference>
<dbReference type="InterPro" id="IPR013096">
    <property type="entry name" value="Cupin_2"/>
</dbReference>
<proteinExistence type="predicted"/>
<accession>A0A413SEC7</accession>
<dbReference type="Proteomes" id="UP000284465">
    <property type="component" value="Unassembled WGS sequence"/>
</dbReference>
<dbReference type="InterPro" id="IPR014710">
    <property type="entry name" value="RmlC-like_jellyroll"/>
</dbReference>
<sequence>MEEKLIKNVEHRKAFCLKDLVDYEAGKVASMTLAQQPGVGMTVFAFDAGEGISAHAAGGDAMVQILEGEAEITIDGVPNIVKEGESIIMPKGISHALKAVTRFKMLLTVAF</sequence>
<evidence type="ECO:0000313" key="2">
    <source>
        <dbReference type="EMBL" id="MVQ45952.1"/>
    </source>
</evidence>
<feature type="domain" description="Cupin type-2" evidence="1">
    <location>
        <begin position="44"/>
        <end position="105"/>
    </location>
</feature>
<reference evidence="2 5" key="2">
    <citation type="submission" date="2019-10" db="EMBL/GenBank/DDBJ databases">
        <title>Roseburia spp. ameliorate alcoholic fatty liver via restoration of gut barrier function.</title>
        <authorList>
            <person name="Seo B."/>
            <person name="Ko G."/>
        </authorList>
    </citation>
    <scope>NUCLEOTIDE SEQUENCE [LARGE SCALE GENOMIC DNA]</scope>
    <source>
        <strain evidence="2 5">SNUG30017</strain>
    </source>
</reference>
<comment type="caution">
    <text evidence="3">The sequence shown here is derived from an EMBL/GenBank/DDBJ whole genome shotgun (WGS) entry which is preliminary data.</text>
</comment>
<evidence type="ECO:0000259" key="1">
    <source>
        <dbReference type="Pfam" id="PF07883"/>
    </source>
</evidence>
<dbReference type="EMBL" id="QSFP01000017">
    <property type="protein sequence ID" value="RHA65611.1"/>
    <property type="molecule type" value="Genomic_DNA"/>
</dbReference>
<gene>
    <name evidence="3" type="ORF">DW927_13825</name>
    <name evidence="2" type="ORF">GCK47_09580</name>
</gene>